<protein>
    <submittedName>
        <fullName evidence="2">Kinase-like protein</fullName>
    </submittedName>
</protein>
<dbReference type="GO" id="GO:0004672">
    <property type="term" value="F:protein kinase activity"/>
    <property type="evidence" value="ECO:0007669"/>
    <property type="project" value="InterPro"/>
</dbReference>
<dbReference type="Proteomes" id="UP000006514">
    <property type="component" value="Unassembled WGS sequence"/>
</dbReference>
<feature type="domain" description="Protein kinase" evidence="1">
    <location>
        <begin position="1"/>
        <end position="247"/>
    </location>
</feature>
<proteinExistence type="predicted"/>
<dbReference type="PROSITE" id="PS00109">
    <property type="entry name" value="PROTEIN_KINASE_TYR"/>
    <property type="match status" value="1"/>
</dbReference>
<evidence type="ECO:0000259" key="1">
    <source>
        <dbReference type="PROSITE" id="PS50011"/>
    </source>
</evidence>
<dbReference type="InterPro" id="IPR008266">
    <property type="entry name" value="Tyr_kinase_AS"/>
</dbReference>
<dbReference type="CDD" id="cd00180">
    <property type="entry name" value="PKc"/>
    <property type="match status" value="1"/>
</dbReference>
<evidence type="ECO:0000313" key="3">
    <source>
        <dbReference type="Proteomes" id="UP000006514"/>
    </source>
</evidence>
<keyword evidence="2" id="KW-0418">Kinase</keyword>
<keyword evidence="2" id="KW-0808">Transferase</keyword>
<organism evidence="2 3">
    <name type="scientific">Auricularia subglabra (strain TFB-10046 / SS5)</name>
    <name type="common">White-rot fungus</name>
    <name type="synonym">Auricularia delicata (strain TFB10046)</name>
    <dbReference type="NCBI Taxonomy" id="717982"/>
    <lineage>
        <taxon>Eukaryota</taxon>
        <taxon>Fungi</taxon>
        <taxon>Dikarya</taxon>
        <taxon>Basidiomycota</taxon>
        <taxon>Agaricomycotina</taxon>
        <taxon>Agaricomycetes</taxon>
        <taxon>Auriculariales</taxon>
        <taxon>Auriculariaceae</taxon>
        <taxon>Auricularia</taxon>
    </lineage>
</organism>
<dbReference type="KEGG" id="adl:AURDEDRAFT_176412"/>
<sequence length="247" mass="26103">MQCAVKIVKQPSSHGERGAALKGPAIRIDPSKEGRILARVQHANVVRVQEVLNLRTLCCTALELLGHGDLHAVMKTNGRFSDEAMIRIARDVATGLAFMHGLGIVHRDITPKNIVFANAALTSVKIIDFGLAIEVGEDGRIPPLAVGNGGFAAPEMHRDGWCRNSVDIYAFGSTVAACHAEVKSISELGKNGRTVVMITNGSETGETEHLQLNGDGLPAVQCSTRVVGSGAATGWRHAPKCCVSIAA</sequence>
<evidence type="ECO:0000313" key="2">
    <source>
        <dbReference type="EMBL" id="EJD34550.1"/>
    </source>
</evidence>
<reference evidence="3" key="1">
    <citation type="journal article" date="2012" name="Science">
        <title>The Paleozoic origin of enzymatic lignin decomposition reconstructed from 31 fungal genomes.</title>
        <authorList>
            <person name="Floudas D."/>
            <person name="Binder M."/>
            <person name="Riley R."/>
            <person name="Barry K."/>
            <person name="Blanchette R.A."/>
            <person name="Henrissat B."/>
            <person name="Martinez A.T."/>
            <person name="Otillar R."/>
            <person name="Spatafora J.W."/>
            <person name="Yadav J.S."/>
            <person name="Aerts A."/>
            <person name="Benoit I."/>
            <person name="Boyd A."/>
            <person name="Carlson A."/>
            <person name="Copeland A."/>
            <person name="Coutinho P.M."/>
            <person name="de Vries R.P."/>
            <person name="Ferreira P."/>
            <person name="Findley K."/>
            <person name="Foster B."/>
            <person name="Gaskell J."/>
            <person name="Glotzer D."/>
            <person name="Gorecki P."/>
            <person name="Heitman J."/>
            <person name="Hesse C."/>
            <person name="Hori C."/>
            <person name="Igarashi K."/>
            <person name="Jurgens J.A."/>
            <person name="Kallen N."/>
            <person name="Kersten P."/>
            <person name="Kohler A."/>
            <person name="Kuees U."/>
            <person name="Kumar T.K.A."/>
            <person name="Kuo A."/>
            <person name="LaButti K."/>
            <person name="Larrondo L.F."/>
            <person name="Lindquist E."/>
            <person name="Ling A."/>
            <person name="Lombard V."/>
            <person name="Lucas S."/>
            <person name="Lundell T."/>
            <person name="Martin R."/>
            <person name="McLaughlin D.J."/>
            <person name="Morgenstern I."/>
            <person name="Morin E."/>
            <person name="Murat C."/>
            <person name="Nagy L.G."/>
            <person name="Nolan M."/>
            <person name="Ohm R.A."/>
            <person name="Patyshakuliyeva A."/>
            <person name="Rokas A."/>
            <person name="Ruiz-Duenas F.J."/>
            <person name="Sabat G."/>
            <person name="Salamov A."/>
            <person name="Samejima M."/>
            <person name="Schmutz J."/>
            <person name="Slot J.C."/>
            <person name="St John F."/>
            <person name="Stenlid J."/>
            <person name="Sun H."/>
            <person name="Sun S."/>
            <person name="Syed K."/>
            <person name="Tsang A."/>
            <person name="Wiebenga A."/>
            <person name="Young D."/>
            <person name="Pisabarro A."/>
            <person name="Eastwood D.C."/>
            <person name="Martin F."/>
            <person name="Cullen D."/>
            <person name="Grigoriev I.V."/>
            <person name="Hibbett D.S."/>
        </authorList>
    </citation>
    <scope>NUCLEOTIDE SEQUENCE [LARGE SCALE GENOMIC DNA]</scope>
    <source>
        <strain evidence="3">TFB10046</strain>
    </source>
</reference>
<dbReference type="Pfam" id="PF00069">
    <property type="entry name" value="Pkinase"/>
    <property type="match status" value="1"/>
</dbReference>
<dbReference type="OrthoDB" id="4062651at2759"/>
<dbReference type="PANTHER" id="PTHR24347">
    <property type="entry name" value="SERINE/THREONINE-PROTEIN KINASE"/>
    <property type="match status" value="1"/>
</dbReference>
<gene>
    <name evidence="2" type="ORF">AURDEDRAFT_176412</name>
</gene>
<dbReference type="Gene3D" id="1.10.510.10">
    <property type="entry name" value="Transferase(Phosphotransferase) domain 1"/>
    <property type="match status" value="1"/>
</dbReference>
<keyword evidence="3" id="KW-1185">Reference proteome</keyword>
<dbReference type="PROSITE" id="PS50011">
    <property type="entry name" value="PROTEIN_KINASE_DOM"/>
    <property type="match status" value="1"/>
</dbReference>
<accession>J0WQ21</accession>
<dbReference type="EMBL" id="JH687937">
    <property type="protein sequence ID" value="EJD34550.1"/>
    <property type="molecule type" value="Genomic_DNA"/>
</dbReference>
<dbReference type="GO" id="GO:0005524">
    <property type="term" value="F:ATP binding"/>
    <property type="evidence" value="ECO:0007669"/>
    <property type="project" value="InterPro"/>
</dbReference>
<dbReference type="AlphaFoldDB" id="J0WQ21"/>
<dbReference type="SUPFAM" id="SSF56112">
    <property type="entry name" value="Protein kinase-like (PK-like)"/>
    <property type="match status" value="1"/>
</dbReference>
<dbReference type="InterPro" id="IPR000719">
    <property type="entry name" value="Prot_kinase_dom"/>
</dbReference>
<dbReference type="InterPro" id="IPR011009">
    <property type="entry name" value="Kinase-like_dom_sf"/>
</dbReference>
<name>J0WQ21_AURST</name>
<dbReference type="eggNOG" id="KOG0661">
    <property type="taxonomic scope" value="Eukaryota"/>
</dbReference>
<dbReference type="InParanoid" id="J0WQ21"/>